<evidence type="ECO:0000259" key="5">
    <source>
        <dbReference type="PROSITE" id="PS50931"/>
    </source>
</evidence>
<dbReference type="PROSITE" id="PS50931">
    <property type="entry name" value="HTH_LYSR"/>
    <property type="match status" value="1"/>
</dbReference>
<dbReference type="Pfam" id="PF00126">
    <property type="entry name" value="HTH_1"/>
    <property type="match status" value="1"/>
</dbReference>
<feature type="domain" description="HTH lysR-type" evidence="5">
    <location>
        <begin position="19"/>
        <end position="76"/>
    </location>
</feature>
<name>A0ABQ5UNC7_9HYPH</name>
<dbReference type="PANTHER" id="PTHR30537">
    <property type="entry name" value="HTH-TYPE TRANSCRIPTIONAL REGULATOR"/>
    <property type="match status" value="1"/>
</dbReference>
<reference evidence="6" key="2">
    <citation type="submission" date="2023-01" db="EMBL/GenBank/DDBJ databases">
        <title>Draft genome sequence of Maritalea porphyrae strain NBRC 107169.</title>
        <authorList>
            <person name="Sun Q."/>
            <person name="Mori K."/>
        </authorList>
    </citation>
    <scope>NUCLEOTIDE SEQUENCE</scope>
    <source>
        <strain evidence="6">NBRC 107169</strain>
    </source>
</reference>
<reference evidence="6" key="1">
    <citation type="journal article" date="2014" name="Int. J. Syst. Evol. Microbiol.">
        <title>Complete genome of a new Firmicutes species belonging to the dominant human colonic microbiota ('Ruminococcus bicirculans') reveals two chromosomes and a selective capacity to utilize plant glucans.</title>
        <authorList>
            <consortium name="NISC Comparative Sequencing Program"/>
            <person name="Wegmann U."/>
            <person name="Louis P."/>
            <person name="Goesmann A."/>
            <person name="Henrissat B."/>
            <person name="Duncan S.H."/>
            <person name="Flint H.J."/>
        </authorList>
    </citation>
    <scope>NUCLEOTIDE SEQUENCE</scope>
    <source>
        <strain evidence="6">NBRC 107169</strain>
    </source>
</reference>
<evidence type="ECO:0000256" key="2">
    <source>
        <dbReference type="ARBA" id="ARBA00023015"/>
    </source>
</evidence>
<dbReference type="Gene3D" id="3.40.190.10">
    <property type="entry name" value="Periplasmic binding protein-like II"/>
    <property type="match status" value="2"/>
</dbReference>
<comment type="caution">
    <text evidence="6">The sequence shown here is derived from an EMBL/GenBank/DDBJ whole genome shotgun (WGS) entry which is preliminary data.</text>
</comment>
<evidence type="ECO:0000313" key="7">
    <source>
        <dbReference type="Proteomes" id="UP001161405"/>
    </source>
</evidence>
<evidence type="ECO:0000256" key="3">
    <source>
        <dbReference type="ARBA" id="ARBA00023125"/>
    </source>
</evidence>
<dbReference type="InterPro" id="IPR000847">
    <property type="entry name" value="LysR_HTH_N"/>
</dbReference>
<keyword evidence="3" id="KW-0238">DNA-binding</keyword>
<dbReference type="RefSeq" id="WP_284362526.1">
    <property type="nucleotide sequence ID" value="NZ_BSNI01000002.1"/>
</dbReference>
<organism evidence="6 7">
    <name type="scientific">Maritalea porphyrae</name>
    <dbReference type="NCBI Taxonomy" id="880732"/>
    <lineage>
        <taxon>Bacteria</taxon>
        <taxon>Pseudomonadati</taxon>
        <taxon>Pseudomonadota</taxon>
        <taxon>Alphaproteobacteria</taxon>
        <taxon>Hyphomicrobiales</taxon>
        <taxon>Devosiaceae</taxon>
        <taxon>Maritalea</taxon>
    </lineage>
</organism>
<dbReference type="PANTHER" id="PTHR30537:SF74">
    <property type="entry name" value="HTH-TYPE TRANSCRIPTIONAL REGULATOR TRPI"/>
    <property type="match status" value="1"/>
</dbReference>
<comment type="similarity">
    <text evidence="1">Belongs to the LysR transcriptional regulatory family.</text>
</comment>
<dbReference type="InterPro" id="IPR005119">
    <property type="entry name" value="LysR_subst-bd"/>
</dbReference>
<keyword evidence="4" id="KW-0804">Transcription</keyword>
<dbReference type="InterPro" id="IPR058163">
    <property type="entry name" value="LysR-type_TF_proteobact-type"/>
</dbReference>
<proteinExistence type="inferred from homology"/>
<dbReference type="InterPro" id="IPR036390">
    <property type="entry name" value="WH_DNA-bd_sf"/>
</dbReference>
<dbReference type="Gene3D" id="1.10.10.10">
    <property type="entry name" value="Winged helix-like DNA-binding domain superfamily/Winged helix DNA-binding domain"/>
    <property type="match status" value="1"/>
</dbReference>
<dbReference type="InterPro" id="IPR036388">
    <property type="entry name" value="WH-like_DNA-bd_sf"/>
</dbReference>
<sequence>MQQDSSFSIGSMIMAINTPSTQTLNALRATADAGSFSAAAEQLGVTQGAVAQSVRQFEERLGFKLFERWARGLRPTPTCLNYLAEIEPALDRIAQATATLAEHDRTTTNQVTVSTTPSIASRWLIPKLSSFYLEHSDIVIAIDASEKLRRFTGPEAVDIAIRWGGTPSSDVNVTPILSNTIIAVASPSIAPKNPNETDALDGNPLINDGHRLWDRWAKNFAKKLPTKPLDFGQTNHAIDAAINGLGIALVPLVLVTELIENGQLVRALPKEFDLNTEIKFHLISKNHNSSPAVSTVRQWIIEQS</sequence>
<evidence type="ECO:0000313" key="6">
    <source>
        <dbReference type="EMBL" id="GLQ16788.1"/>
    </source>
</evidence>
<dbReference type="EMBL" id="BSNI01000002">
    <property type="protein sequence ID" value="GLQ16788.1"/>
    <property type="molecule type" value="Genomic_DNA"/>
</dbReference>
<dbReference type="Proteomes" id="UP001161405">
    <property type="component" value="Unassembled WGS sequence"/>
</dbReference>
<protein>
    <submittedName>
        <fullName evidence="6">LysR family transcriptional regulator</fullName>
    </submittedName>
</protein>
<dbReference type="SUPFAM" id="SSF46785">
    <property type="entry name" value="Winged helix' DNA-binding domain"/>
    <property type="match status" value="1"/>
</dbReference>
<dbReference type="PRINTS" id="PR00039">
    <property type="entry name" value="HTHLYSR"/>
</dbReference>
<evidence type="ECO:0000256" key="4">
    <source>
        <dbReference type="ARBA" id="ARBA00023163"/>
    </source>
</evidence>
<dbReference type="Pfam" id="PF03466">
    <property type="entry name" value="LysR_substrate"/>
    <property type="match status" value="1"/>
</dbReference>
<accession>A0ABQ5UNC7</accession>
<keyword evidence="7" id="KW-1185">Reference proteome</keyword>
<keyword evidence="2" id="KW-0805">Transcription regulation</keyword>
<gene>
    <name evidence="6" type="ORF">GCM10007879_10370</name>
</gene>
<dbReference type="SUPFAM" id="SSF53850">
    <property type="entry name" value="Periplasmic binding protein-like II"/>
    <property type="match status" value="1"/>
</dbReference>
<evidence type="ECO:0000256" key="1">
    <source>
        <dbReference type="ARBA" id="ARBA00009437"/>
    </source>
</evidence>